<evidence type="ECO:0000256" key="1">
    <source>
        <dbReference type="ARBA" id="ARBA00022603"/>
    </source>
</evidence>
<evidence type="ECO:0000259" key="4">
    <source>
        <dbReference type="Pfam" id="PF13649"/>
    </source>
</evidence>
<keyword evidence="3" id="KW-0949">S-adenosyl-L-methionine</keyword>
<dbReference type="InterPro" id="IPR041698">
    <property type="entry name" value="Methyltransf_25"/>
</dbReference>
<reference evidence="5" key="1">
    <citation type="submission" date="2022-08" db="EMBL/GenBank/DDBJ databases">
        <title>Complete Genome Sequences of 2 Bosea sp. soil isolates.</title>
        <authorList>
            <person name="Alvarez Arevalo M."/>
            <person name="Sterndorff E.B."/>
            <person name="Faurdal D."/>
            <person name="Joergensen T.S."/>
            <person name="Weber T."/>
        </authorList>
    </citation>
    <scope>NUCLEOTIDE SEQUENCE</scope>
    <source>
        <strain evidence="5">NBC_00436</strain>
    </source>
</reference>
<dbReference type="InterPro" id="IPR029063">
    <property type="entry name" value="SAM-dependent_MTases_sf"/>
</dbReference>
<dbReference type="AlphaFoldDB" id="A0A9E8CRI3"/>
<dbReference type="SUPFAM" id="SSF53335">
    <property type="entry name" value="S-adenosyl-L-methionine-dependent methyltransferases"/>
    <property type="match status" value="1"/>
</dbReference>
<evidence type="ECO:0000313" key="5">
    <source>
        <dbReference type="EMBL" id="UZF89264.1"/>
    </source>
</evidence>
<evidence type="ECO:0000256" key="3">
    <source>
        <dbReference type="ARBA" id="ARBA00022691"/>
    </source>
</evidence>
<dbReference type="CDD" id="cd02440">
    <property type="entry name" value="AdoMet_MTases"/>
    <property type="match status" value="1"/>
</dbReference>
<evidence type="ECO:0000256" key="2">
    <source>
        <dbReference type="ARBA" id="ARBA00022679"/>
    </source>
</evidence>
<dbReference type="PANTHER" id="PTHR43464">
    <property type="entry name" value="METHYLTRANSFERASE"/>
    <property type="match status" value="1"/>
</dbReference>
<keyword evidence="2" id="KW-0808">Transferase</keyword>
<feature type="domain" description="Methyltransferase" evidence="4">
    <location>
        <begin position="46"/>
        <end position="137"/>
    </location>
</feature>
<accession>A0A9E8CRI3</accession>
<sequence>MTQNIYDDEAFFAGYSQLPRSVHGLDGAPEWPVLRGMLPALAGKSVFDLGCGFGWLCRFAAGEGAASVLGLDVSEKMLERARRETADSRVAYERADLETYAPPVGAFDLAYSSLAFHYIEDLAALFGRVYAALKPGGSLVCSVEHPIMTAPARQEWLVDAGGRATWPVNGYHDEGKRVSNWLAEGVVKRHRTTGTYLDLLLGAGFRLEKLAEWAPSPEQVAAEPGWAKERERPFFLLIAASRG</sequence>
<proteinExistence type="predicted"/>
<dbReference type="GO" id="GO:0032259">
    <property type="term" value="P:methylation"/>
    <property type="evidence" value="ECO:0007669"/>
    <property type="project" value="UniProtKB-KW"/>
</dbReference>
<dbReference type="GO" id="GO:0008168">
    <property type="term" value="F:methyltransferase activity"/>
    <property type="evidence" value="ECO:0007669"/>
    <property type="project" value="UniProtKB-KW"/>
</dbReference>
<name>A0A9E8CRI3_9HYPH</name>
<protein>
    <submittedName>
        <fullName evidence="5">Class I SAM-dependent methyltransferase</fullName>
    </submittedName>
</protein>
<keyword evidence="1 5" id="KW-0489">Methyltransferase</keyword>
<dbReference type="EMBL" id="CP102774">
    <property type="protein sequence ID" value="UZF89264.1"/>
    <property type="molecule type" value="Genomic_DNA"/>
</dbReference>
<dbReference type="PANTHER" id="PTHR43464:SF19">
    <property type="entry name" value="UBIQUINONE BIOSYNTHESIS O-METHYLTRANSFERASE, MITOCHONDRIAL"/>
    <property type="match status" value="1"/>
</dbReference>
<gene>
    <name evidence="5" type="ORF">NWE54_10965</name>
</gene>
<organism evidence="5">
    <name type="scientific">Bosea sp. NBC_00436</name>
    <dbReference type="NCBI Taxonomy" id="2969620"/>
    <lineage>
        <taxon>Bacteria</taxon>
        <taxon>Pseudomonadati</taxon>
        <taxon>Pseudomonadota</taxon>
        <taxon>Alphaproteobacteria</taxon>
        <taxon>Hyphomicrobiales</taxon>
        <taxon>Boseaceae</taxon>
        <taxon>Bosea</taxon>
    </lineage>
</organism>
<dbReference type="Gene3D" id="3.40.50.150">
    <property type="entry name" value="Vaccinia Virus protein VP39"/>
    <property type="match status" value="1"/>
</dbReference>
<dbReference type="Pfam" id="PF13649">
    <property type="entry name" value="Methyltransf_25"/>
    <property type="match status" value="1"/>
</dbReference>